<sequence>MDVIDRATTRVGLMVGFLAMLNCQILPAQASPAVSSGSMAGFNTATEANPGAAYGKLPIYFEANHGQTDPQVKFLARGQNYTIFLTDTRAILVLRPPKRPSPQPGPTILRMELVGANSGRQVVGIEKLPGRVHYLRGNDPTTWRADIPIYAKVHNQSVYPGINLVYYGTQGQLEYDLLVAPGADPKAITLRFEGATRLSLDARGDLVLHTADGHIRLQKPLLYQEMEGTRRAVSGGYVIKGPHHVGFHVGAYDTNRALVIDPVVVYSTLLGGSGDEIGFAVAVDAEGHAYVTGRTESSDFAASKGAAHSKYAGAADVFVTKLAADGASLVYSTFLGGSSDDWGHGITVDEGGHAYVTGETRSPNFPTTREAFSRKYNGDREAFVTKLAPNGARLIYSTFLGGSGDDWGHGIAVDTEGHAYVTGGARSANFPTTPGAFDTSFNGDRDAFVTKLAPNGARLIYSTFLGGVRYDWGYGIAIDNEAHAYVTGETLSLNFPTTPGAFDTKPYRDRDVFVTKLAPTGAALVYSTFLGGSRSDWGHGITVDTGGHAYVTGGTLSDDFPTTSGARDTSSKGHGDAFVTKLAPNGASLTYSTYLGGNEYDIGFGIGIDDEGHAYVTGRTKSLNFPTTPGAIDTSYNGWGDAFVTKLVPTGFSLVYSTFLGGNQHDWGEAIAVDKEGHVYVTGGAKSSDFPATSGALGSALKGTGDAFITRYEF</sequence>
<reference evidence="3 4" key="1">
    <citation type="journal article" date="2010" name="Nature">
        <title>Nitrite-driven anaerobic methane oxidation by oxygenic bacteria.</title>
        <authorList>
            <person name="Ettwig K.F."/>
            <person name="Butler M.K."/>
            <person name="Le Paslier D."/>
            <person name="Pelletier E."/>
            <person name="Mangenot S."/>
            <person name="Kuypers M.M.M."/>
            <person name="Schreiber F."/>
            <person name="Dutilh B.E."/>
            <person name="Zedelius J."/>
            <person name="de Beer D."/>
            <person name="Gloerich J."/>
            <person name="Wessels H.J.C.T."/>
            <person name="van Allen T."/>
            <person name="Luesken F."/>
            <person name="Wu M."/>
            <person name="van de Pas-Schoonen K.T."/>
            <person name="Op den Camp H.J.M."/>
            <person name="Janssen-Megens E.M."/>
            <person name="Francoijs K-J."/>
            <person name="Stunnenberg H."/>
            <person name="Weissenbach J."/>
            <person name="Jetten M.S.M."/>
            <person name="Strous M."/>
        </authorList>
    </citation>
    <scope>NUCLEOTIDE SEQUENCE [LARGE SCALE GENOMIC DNA]</scope>
</reference>
<evidence type="ECO:0000313" key="4">
    <source>
        <dbReference type="Proteomes" id="UP000006898"/>
    </source>
</evidence>
<dbReference type="EMBL" id="FP565575">
    <property type="protein sequence ID" value="CBE68996.1"/>
    <property type="molecule type" value="Genomic_DNA"/>
</dbReference>
<organism evidence="3 4">
    <name type="scientific">Methylomirabilis oxygeniifera</name>
    <dbReference type="NCBI Taxonomy" id="671143"/>
    <lineage>
        <taxon>Bacteria</taxon>
        <taxon>Candidatus Methylomirabilota</taxon>
        <taxon>Candidatus Methylomirabilia</taxon>
        <taxon>Candidatus Methylomirabilales</taxon>
        <taxon>Candidatus Methylomirabilaceae</taxon>
        <taxon>Candidatus Methylomirabilis</taxon>
    </lineage>
</organism>
<dbReference type="STRING" id="671143.DAMO_1946"/>
<dbReference type="KEGG" id="mox:DAMO_1946"/>
<feature type="domain" description="DUF7948" evidence="2">
    <location>
        <begin position="61"/>
        <end position="263"/>
    </location>
</feature>
<dbReference type="InterPro" id="IPR057708">
    <property type="entry name" value="DUF7948"/>
</dbReference>
<dbReference type="PATRIC" id="fig|671143.5.peg.1717"/>
<dbReference type="Pfam" id="PF06739">
    <property type="entry name" value="SBBP"/>
    <property type="match status" value="6"/>
</dbReference>
<keyword evidence="1" id="KW-0732">Signal</keyword>
<protein>
    <recommendedName>
        <fullName evidence="2">DUF7948 domain-containing protein</fullName>
    </recommendedName>
</protein>
<dbReference type="PANTHER" id="PTHR35580">
    <property type="entry name" value="CELL SURFACE GLYCOPROTEIN (S-LAYER PROTEIN)-LIKE PROTEIN"/>
    <property type="match status" value="1"/>
</dbReference>
<feature type="signal peptide" evidence="1">
    <location>
        <begin position="1"/>
        <end position="30"/>
    </location>
</feature>
<dbReference type="eggNOG" id="COG3291">
    <property type="taxonomic scope" value="Bacteria"/>
</dbReference>
<accession>D5MGW5</accession>
<evidence type="ECO:0000259" key="2">
    <source>
        <dbReference type="Pfam" id="PF25778"/>
    </source>
</evidence>
<feature type="chain" id="PRO_5003074569" description="DUF7948 domain-containing protein" evidence="1">
    <location>
        <begin position="31"/>
        <end position="714"/>
    </location>
</feature>
<dbReference type="Proteomes" id="UP000006898">
    <property type="component" value="Chromosome"/>
</dbReference>
<name>D5MGW5_METO1</name>
<dbReference type="PANTHER" id="PTHR35580:SF1">
    <property type="entry name" value="PHYTASE-LIKE DOMAIN-CONTAINING PROTEIN"/>
    <property type="match status" value="1"/>
</dbReference>
<gene>
    <name evidence="3" type="ORF">DAMO_1946</name>
</gene>
<evidence type="ECO:0000313" key="3">
    <source>
        <dbReference type="EMBL" id="CBE68996.1"/>
    </source>
</evidence>
<dbReference type="AlphaFoldDB" id="D5MGW5"/>
<dbReference type="InterPro" id="IPR052918">
    <property type="entry name" value="Motility_Chemotaxis_Reg"/>
</dbReference>
<dbReference type="HOGENOM" id="CLU_003594_0_0_0"/>
<dbReference type="Pfam" id="PF25778">
    <property type="entry name" value="DUF7948"/>
    <property type="match status" value="1"/>
</dbReference>
<evidence type="ECO:0000256" key="1">
    <source>
        <dbReference type="SAM" id="SignalP"/>
    </source>
</evidence>
<proteinExistence type="predicted"/>
<dbReference type="InterPro" id="IPR010620">
    <property type="entry name" value="SBBP_repeat"/>
</dbReference>